<evidence type="ECO:0000256" key="7">
    <source>
        <dbReference type="SAM" id="MobiDB-lite"/>
    </source>
</evidence>
<comment type="subcellular location">
    <subcellularLocation>
        <location evidence="1">Nucleus</location>
    </subcellularLocation>
</comment>
<dbReference type="InterPro" id="IPR038007">
    <property type="entry name" value="RBP-Jkappa_IPT"/>
</dbReference>
<comment type="caution">
    <text evidence="10">The sequence shown here is derived from an EMBL/GenBank/DDBJ whole genome shotgun (WGS) entry which is preliminary data.</text>
</comment>
<evidence type="ECO:0000256" key="6">
    <source>
        <dbReference type="ARBA" id="ARBA00023242"/>
    </source>
</evidence>
<dbReference type="Proteomes" id="UP000093000">
    <property type="component" value="Unassembled WGS sequence"/>
</dbReference>
<dbReference type="AlphaFoldDB" id="A0A1C7MYD1"/>
<dbReference type="EMBL" id="LUGH01001055">
    <property type="protein sequence ID" value="OBZ81791.1"/>
    <property type="molecule type" value="Genomic_DNA"/>
</dbReference>
<keyword evidence="3" id="KW-0805">Transcription regulation</keyword>
<feature type="region of interest" description="Disordered" evidence="7">
    <location>
        <begin position="1"/>
        <end position="33"/>
    </location>
</feature>
<dbReference type="STRING" id="101091.A0A1C7MYD1"/>
<evidence type="ECO:0000256" key="3">
    <source>
        <dbReference type="ARBA" id="ARBA00023015"/>
    </source>
</evidence>
<evidence type="ECO:0000313" key="10">
    <source>
        <dbReference type="EMBL" id="OBZ81791.1"/>
    </source>
</evidence>
<gene>
    <name evidence="10" type="primary">Rbpjl</name>
    <name evidence="10" type="ORF">A0J61_10162</name>
</gene>
<reference evidence="10 11" key="1">
    <citation type="submission" date="2016-03" db="EMBL/GenBank/DDBJ databases">
        <title>Choanephora cucurbitarum.</title>
        <authorList>
            <person name="Min B."/>
            <person name="Park H."/>
            <person name="Park J.-H."/>
            <person name="Shin H.-D."/>
            <person name="Choi I.-G."/>
        </authorList>
    </citation>
    <scope>NUCLEOTIDE SEQUENCE [LARGE SCALE GENOMIC DNA]</scope>
    <source>
        <strain evidence="10 11">KUS-F28377</strain>
    </source>
</reference>
<evidence type="ECO:0000256" key="4">
    <source>
        <dbReference type="ARBA" id="ARBA00023125"/>
    </source>
</evidence>
<evidence type="ECO:0000256" key="1">
    <source>
        <dbReference type="ARBA" id="ARBA00004123"/>
    </source>
</evidence>
<dbReference type="SUPFAM" id="SSF110217">
    <property type="entry name" value="DNA-binding protein LAG-1 (CSL)"/>
    <property type="match status" value="1"/>
</dbReference>
<dbReference type="InterPro" id="IPR015350">
    <property type="entry name" value="Beta-trefoil_DNA-bd_dom"/>
</dbReference>
<dbReference type="Gene3D" id="2.80.10.50">
    <property type="match status" value="1"/>
</dbReference>
<dbReference type="OrthoDB" id="5600360at2759"/>
<dbReference type="GO" id="GO:0005634">
    <property type="term" value="C:nucleus"/>
    <property type="evidence" value="ECO:0007669"/>
    <property type="project" value="UniProtKB-SubCell"/>
</dbReference>
<dbReference type="Gene3D" id="2.60.40.10">
    <property type="entry name" value="Immunoglobulins"/>
    <property type="match status" value="1"/>
</dbReference>
<feature type="region of interest" description="Disordered" evidence="7">
    <location>
        <begin position="518"/>
        <end position="538"/>
    </location>
</feature>
<dbReference type="SUPFAM" id="SSF49417">
    <property type="entry name" value="p53-like transcription factors"/>
    <property type="match status" value="1"/>
</dbReference>
<accession>A0A1C7MYD1</accession>
<dbReference type="InterPro" id="IPR036358">
    <property type="entry name" value="BTD_sf"/>
</dbReference>
<dbReference type="SMART" id="SM01267">
    <property type="entry name" value="LAG1_DNAbind"/>
    <property type="match status" value="1"/>
</dbReference>
<dbReference type="InterPro" id="IPR037095">
    <property type="entry name" value="RBP-J/Cbf11_DNA-bd_sf"/>
</dbReference>
<dbReference type="GO" id="GO:0000978">
    <property type="term" value="F:RNA polymerase II cis-regulatory region sequence-specific DNA binding"/>
    <property type="evidence" value="ECO:0007669"/>
    <property type="project" value="InterPro"/>
</dbReference>
<dbReference type="InterPro" id="IPR040159">
    <property type="entry name" value="CLS_fam"/>
</dbReference>
<keyword evidence="11" id="KW-1185">Reference proteome</keyword>
<evidence type="ECO:0000259" key="8">
    <source>
        <dbReference type="SMART" id="SM01267"/>
    </source>
</evidence>
<dbReference type="InParanoid" id="A0A1C7MYD1"/>
<name>A0A1C7MYD1_9FUNG</name>
<protein>
    <submittedName>
        <fullName evidence="10">Recombining binding protein suppressor of hairless-like protein</fullName>
    </submittedName>
</protein>
<dbReference type="InterPro" id="IPR013783">
    <property type="entry name" value="Ig-like_fold"/>
</dbReference>
<dbReference type="Gene3D" id="2.60.40.1450">
    <property type="entry name" value="LAG1, DNA binding domain"/>
    <property type="match status" value="1"/>
</dbReference>
<evidence type="ECO:0000313" key="11">
    <source>
        <dbReference type="Proteomes" id="UP000093000"/>
    </source>
</evidence>
<dbReference type="Pfam" id="PF09271">
    <property type="entry name" value="LAG1-DNAbind"/>
    <property type="match status" value="1"/>
</dbReference>
<feature type="domain" description="Beta-trefoil DNA-binding" evidence="9">
    <location>
        <begin position="265"/>
        <end position="573"/>
    </location>
</feature>
<evidence type="ECO:0000256" key="2">
    <source>
        <dbReference type="ARBA" id="ARBA00009704"/>
    </source>
</evidence>
<evidence type="ECO:0000256" key="5">
    <source>
        <dbReference type="ARBA" id="ARBA00023163"/>
    </source>
</evidence>
<proteinExistence type="inferred from homology"/>
<evidence type="ECO:0000259" key="9">
    <source>
        <dbReference type="SMART" id="SM01268"/>
    </source>
</evidence>
<dbReference type="SUPFAM" id="SSF81296">
    <property type="entry name" value="E set domains"/>
    <property type="match status" value="1"/>
</dbReference>
<dbReference type="InterPro" id="IPR014756">
    <property type="entry name" value="Ig_E-set"/>
</dbReference>
<keyword evidence="4" id="KW-0238">DNA-binding</keyword>
<feature type="domain" description="RBP-J/Cbf11/Cbf12 DNA binding" evidence="8">
    <location>
        <begin position="109"/>
        <end position="264"/>
    </location>
</feature>
<dbReference type="FunFam" id="2.60.40.1450:FF:000003">
    <property type="entry name" value="Related to J kappa-recombination signal binding protein"/>
    <property type="match status" value="1"/>
</dbReference>
<keyword evidence="6" id="KW-0539">Nucleus</keyword>
<dbReference type="GO" id="GO:0001228">
    <property type="term" value="F:DNA-binding transcription activator activity, RNA polymerase II-specific"/>
    <property type="evidence" value="ECO:0007669"/>
    <property type="project" value="InterPro"/>
</dbReference>
<dbReference type="InterPro" id="IPR008967">
    <property type="entry name" value="p53-like_TF_DNA-bd_sf"/>
</dbReference>
<keyword evidence="5" id="KW-0804">Transcription</keyword>
<organism evidence="10 11">
    <name type="scientific">Choanephora cucurbitarum</name>
    <dbReference type="NCBI Taxonomy" id="101091"/>
    <lineage>
        <taxon>Eukaryota</taxon>
        <taxon>Fungi</taxon>
        <taxon>Fungi incertae sedis</taxon>
        <taxon>Mucoromycota</taxon>
        <taxon>Mucoromycotina</taxon>
        <taxon>Mucoromycetes</taxon>
        <taxon>Mucorales</taxon>
        <taxon>Mucorineae</taxon>
        <taxon>Choanephoraceae</taxon>
        <taxon>Choanephoroideae</taxon>
        <taxon>Choanephora</taxon>
    </lineage>
</organism>
<dbReference type="InterPro" id="IPR015351">
    <property type="entry name" value="RBP-J/Cbf11/Cbf12_DNA-bd"/>
</dbReference>
<dbReference type="PANTHER" id="PTHR10665">
    <property type="entry name" value="RECOMBINING BINDING PROTEIN SUPPRESSOR OF HAIRLESS"/>
    <property type="match status" value="1"/>
</dbReference>
<sequence length="705" mass="79449">MSFPLTQPWSLQRQSDSFEFDQPNKSQWQSSKPTEFEPVLDFLPFELIDSKDNATQDLDHLFSDKKPEESKSMISYFDDHSMTTLLSVNHCTTEYTWIQNYLNSSTEKTVIIMTSKVAQKSYGTEKRFLCPPPTVTLVGSSWWTLSKENSLPPNMTICISGDHAEQQQGRIEWYDTLGTVIGQTGNKTQKKPTEDWVQVSPHPLAGGRSVLKRLYINDADEKRKKVECLIQLQLDGYPLGTLSSRAIKVISKPSKKRQSVKNVELCIYHGTPISLFNRIRSQTVSTKYLGVSLEEAFDYPGQRPSPSPPTADTCFVARTGTWNPFVIWIVDTQTDNKAAYTVNDYIGCPSLSPNIPYPTPPTIALKNKTNQPMAVRYNQPIVIQCLTTGLVSPVMIIRKVERAATVVGGARCPQGIHAIFSEDNNNSGGGEMGDEVLGDPVSQLHKVALQIIQPDTSPYALQEDNMMPQTTQAQTTYLACLNDLVGTHTTTYRRSPIKPNTGLTPAFDLDSLKKQGMTDHISGTYPPPRRRVSDTYRSPYPTHLFRRSHSISSGEERTRQDDGQALAEYGAYWSEDISDAAVWTIVGTECALYTFWTPPEPSQLNPRPCFFPYITQMTLTQKPQNWVMTLGGENLTRDLQVWFGDVKASFTEYKSRDLIMCGLPSRDQLLQSVSLIRMEDNYSIQVLLVRKDGVVYKTHQTYSFR</sequence>
<comment type="similarity">
    <text evidence="2">Belongs to the Su(H) family.</text>
</comment>
<dbReference type="SMART" id="SM01268">
    <property type="entry name" value="BTD"/>
    <property type="match status" value="1"/>
</dbReference>
<dbReference type="Pfam" id="PF20144">
    <property type="entry name" value="TIG_SUH"/>
    <property type="match status" value="1"/>
</dbReference>